<feature type="compositionally biased region" description="Basic and acidic residues" evidence="1">
    <location>
        <begin position="226"/>
        <end position="238"/>
    </location>
</feature>
<evidence type="ECO:0000313" key="3">
    <source>
        <dbReference type="RefSeq" id="XP_030066692.1"/>
    </source>
</evidence>
<dbReference type="KEGG" id="muo:115475093"/>
<feature type="compositionally biased region" description="Basic residues" evidence="1">
    <location>
        <begin position="341"/>
        <end position="350"/>
    </location>
</feature>
<feature type="compositionally biased region" description="Polar residues" evidence="1">
    <location>
        <begin position="320"/>
        <end position="332"/>
    </location>
</feature>
<feature type="region of interest" description="Disordered" evidence="1">
    <location>
        <begin position="67"/>
        <end position="131"/>
    </location>
</feature>
<proteinExistence type="predicted"/>
<feature type="compositionally biased region" description="Polar residues" evidence="1">
    <location>
        <begin position="255"/>
        <end position="269"/>
    </location>
</feature>
<gene>
    <name evidence="3" type="primary">LOC115475093</name>
</gene>
<dbReference type="AlphaFoldDB" id="A0A6P7YGX4"/>
<keyword evidence="2" id="KW-1185">Reference proteome</keyword>
<accession>A0A6P7YGX4</accession>
<feature type="compositionally biased region" description="Basic and acidic residues" evidence="1">
    <location>
        <begin position="154"/>
        <end position="171"/>
    </location>
</feature>
<dbReference type="RefSeq" id="XP_030066692.1">
    <property type="nucleotide sequence ID" value="XM_030210832.1"/>
</dbReference>
<feature type="compositionally biased region" description="Acidic residues" evidence="1">
    <location>
        <begin position="117"/>
        <end position="129"/>
    </location>
</feature>
<feature type="compositionally biased region" description="Basic residues" evidence="1">
    <location>
        <begin position="202"/>
        <end position="219"/>
    </location>
</feature>
<feature type="region of interest" description="Disordered" evidence="1">
    <location>
        <begin position="1"/>
        <end position="40"/>
    </location>
</feature>
<reference evidence="3" key="1">
    <citation type="submission" date="2025-08" db="UniProtKB">
        <authorList>
            <consortium name="RefSeq"/>
        </authorList>
    </citation>
    <scope>IDENTIFICATION</scope>
</reference>
<organism evidence="2 3">
    <name type="scientific">Microcaecilia unicolor</name>
    <dbReference type="NCBI Taxonomy" id="1415580"/>
    <lineage>
        <taxon>Eukaryota</taxon>
        <taxon>Metazoa</taxon>
        <taxon>Chordata</taxon>
        <taxon>Craniata</taxon>
        <taxon>Vertebrata</taxon>
        <taxon>Euteleostomi</taxon>
        <taxon>Amphibia</taxon>
        <taxon>Gymnophiona</taxon>
        <taxon>Siphonopidae</taxon>
        <taxon>Microcaecilia</taxon>
    </lineage>
</organism>
<dbReference type="InParanoid" id="A0A6P7YGX4"/>
<evidence type="ECO:0000313" key="2">
    <source>
        <dbReference type="Proteomes" id="UP000515156"/>
    </source>
</evidence>
<feature type="region of interest" description="Disordered" evidence="1">
    <location>
        <begin position="145"/>
        <end position="350"/>
    </location>
</feature>
<dbReference type="GeneID" id="115475093"/>
<evidence type="ECO:0000256" key="1">
    <source>
        <dbReference type="SAM" id="MobiDB-lite"/>
    </source>
</evidence>
<dbReference type="Proteomes" id="UP000515156">
    <property type="component" value="Chromosome 7"/>
</dbReference>
<sequence>MGHRESFGPKYRQPLSGSNRTTLKEDLGQKGIEREQVPNPEWGEWSKLQFCKQNWRGSPVEAIAKARGHCSSSTTAGPASDKLVLEKSNRVQKSQAEKQPLTEEKGEEEEKQLIIEEEKETEPMSEEEELMHPMTEEKIALLKELSNQVTSHSIKTDKSKGRSRRELEKRWMAAKLEPASKPPNKISDNSHGKDVFVVGKPKEKKSAKKGNFYSKKKSTRVSSQEKIQESAEECNKEDNDVDGNNLVIVEETEQRTMLNPSNRSPTPSCSLCEEPHIEENFELEPESDQVPTEDLQTPNKGPVKEKPSSTPPVTVAPGTISENYVGSESAQLSLRPDSKQNHHGTKCLPN</sequence>
<feature type="compositionally biased region" description="Basic and acidic residues" evidence="1">
    <location>
        <begin position="22"/>
        <end position="36"/>
    </location>
</feature>
<name>A0A6P7YGX4_9AMPH</name>
<protein>
    <submittedName>
        <fullName evidence="3">Uncharacterized protein LOC115475093</fullName>
    </submittedName>
</protein>